<dbReference type="Proteomes" id="UP001597544">
    <property type="component" value="Unassembled WGS sequence"/>
</dbReference>
<evidence type="ECO:0000256" key="1">
    <source>
        <dbReference type="SAM" id="SignalP"/>
    </source>
</evidence>
<organism evidence="2 3">
    <name type="scientific">Pontibacter locisalis</name>
    <dbReference type="NCBI Taxonomy" id="1719035"/>
    <lineage>
        <taxon>Bacteria</taxon>
        <taxon>Pseudomonadati</taxon>
        <taxon>Bacteroidota</taxon>
        <taxon>Cytophagia</taxon>
        <taxon>Cytophagales</taxon>
        <taxon>Hymenobacteraceae</taxon>
        <taxon>Pontibacter</taxon>
    </lineage>
</organism>
<evidence type="ECO:0000313" key="3">
    <source>
        <dbReference type="Proteomes" id="UP001597544"/>
    </source>
</evidence>
<name>A0ABW5IIE0_9BACT</name>
<dbReference type="RefSeq" id="WP_377503591.1">
    <property type="nucleotide sequence ID" value="NZ_JBHULU010000004.1"/>
</dbReference>
<dbReference type="PROSITE" id="PS51257">
    <property type="entry name" value="PROKAR_LIPOPROTEIN"/>
    <property type="match status" value="1"/>
</dbReference>
<proteinExistence type="predicted"/>
<accession>A0ABW5IIE0</accession>
<feature type="chain" id="PRO_5047384142" description="DUF1735 domain-containing protein" evidence="1">
    <location>
        <begin position="20"/>
        <end position="175"/>
    </location>
</feature>
<keyword evidence="1" id="KW-0732">Signal</keyword>
<dbReference type="EMBL" id="JBHULU010000004">
    <property type="protein sequence ID" value="MFD2513135.1"/>
    <property type="molecule type" value="Genomic_DNA"/>
</dbReference>
<keyword evidence="3" id="KW-1185">Reference proteome</keyword>
<reference evidence="3" key="1">
    <citation type="journal article" date="2019" name="Int. J. Syst. Evol. Microbiol.">
        <title>The Global Catalogue of Microorganisms (GCM) 10K type strain sequencing project: providing services to taxonomists for standard genome sequencing and annotation.</title>
        <authorList>
            <consortium name="The Broad Institute Genomics Platform"/>
            <consortium name="The Broad Institute Genome Sequencing Center for Infectious Disease"/>
            <person name="Wu L."/>
            <person name="Ma J."/>
        </authorList>
    </citation>
    <scope>NUCLEOTIDE SEQUENCE [LARGE SCALE GENOMIC DNA]</scope>
    <source>
        <strain evidence="3">KCTC 42498</strain>
    </source>
</reference>
<gene>
    <name evidence="2" type="ORF">ACFSRY_04610</name>
</gene>
<comment type="caution">
    <text evidence="2">The sequence shown here is derived from an EMBL/GenBank/DDBJ whole genome shotgun (WGS) entry which is preliminary data.</text>
</comment>
<sequence length="175" mass="19454">MKQLLLAIVVLLGFATASCEQWDSILTFNIEEEENFIIPASPLIGQIVPVTPITVDANSSEEFKNNDTRADLVKDVVLNKLDLQITDPQGENFDFLKKVEIYISAENKDEVKVAYLEEVPQGVSSLVLKTTNVKLDQYIKGETYTISTRATLAKAVANDVTVKAKMRFKVTANPF</sequence>
<protein>
    <recommendedName>
        <fullName evidence="4">DUF1735 domain-containing protein</fullName>
    </recommendedName>
</protein>
<evidence type="ECO:0008006" key="4">
    <source>
        <dbReference type="Google" id="ProtNLM"/>
    </source>
</evidence>
<evidence type="ECO:0000313" key="2">
    <source>
        <dbReference type="EMBL" id="MFD2513135.1"/>
    </source>
</evidence>
<feature type="signal peptide" evidence="1">
    <location>
        <begin position="1"/>
        <end position="19"/>
    </location>
</feature>